<comment type="catalytic activity">
    <reaction evidence="17">
        <text>L-threonyl-[protein] + ATP = O-phospho-L-threonyl-[protein] + ADP + H(+)</text>
        <dbReference type="Rhea" id="RHEA:46608"/>
        <dbReference type="Rhea" id="RHEA-COMP:11060"/>
        <dbReference type="Rhea" id="RHEA-COMP:11605"/>
        <dbReference type="ChEBI" id="CHEBI:15378"/>
        <dbReference type="ChEBI" id="CHEBI:30013"/>
        <dbReference type="ChEBI" id="CHEBI:30616"/>
        <dbReference type="ChEBI" id="CHEBI:61977"/>
        <dbReference type="ChEBI" id="CHEBI:456216"/>
        <dbReference type="EC" id="2.7.11.1"/>
    </reaction>
</comment>
<keyword evidence="14" id="KW-1015">Disulfide bond</keyword>
<evidence type="ECO:0000256" key="12">
    <source>
        <dbReference type="ARBA" id="ARBA00022989"/>
    </source>
</evidence>
<evidence type="ECO:0000259" key="22">
    <source>
        <dbReference type="PROSITE" id="PS50948"/>
    </source>
</evidence>
<dbReference type="Proteomes" id="UP000006882">
    <property type="component" value="Chromosome G3"/>
</dbReference>
<dbReference type="PROSITE" id="PS50011">
    <property type="entry name" value="PROTEIN_KINASE_DOM"/>
    <property type="match status" value="1"/>
</dbReference>
<evidence type="ECO:0000256" key="13">
    <source>
        <dbReference type="ARBA" id="ARBA00023136"/>
    </source>
</evidence>
<keyword evidence="4" id="KW-0723">Serine/threonine-protein kinase</keyword>
<dbReference type="GO" id="GO:0004674">
    <property type="term" value="F:protein serine/threonine kinase activity"/>
    <property type="evidence" value="ECO:0000318"/>
    <property type="project" value="GO_Central"/>
</dbReference>
<proteinExistence type="predicted"/>
<keyword evidence="6 20" id="KW-0812">Transmembrane</keyword>
<evidence type="ECO:0000256" key="14">
    <source>
        <dbReference type="ARBA" id="ARBA00023157"/>
    </source>
</evidence>
<dbReference type="SUPFAM" id="SSF56112">
    <property type="entry name" value="Protein kinase-like (PK-like)"/>
    <property type="match status" value="1"/>
</dbReference>
<evidence type="ECO:0000256" key="9">
    <source>
        <dbReference type="ARBA" id="ARBA00022741"/>
    </source>
</evidence>
<dbReference type="CDD" id="cd01098">
    <property type="entry name" value="PAN_AP_plant"/>
    <property type="match status" value="1"/>
</dbReference>
<evidence type="ECO:0000256" key="6">
    <source>
        <dbReference type="ARBA" id="ARBA00022692"/>
    </source>
</evidence>
<evidence type="ECO:0000256" key="4">
    <source>
        <dbReference type="ARBA" id="ARBA00022527"/>
    </source>
</evidence>
<dbReference type="GO" id="GO:0007165">
    <property type="term" value="P:signal transduction"/>
    <property type="evidence" value="ECO:0000318"/>
    <property type="project" value="GO_Central"/>
</dbReference>
<keyword evidence="9" id="KW-0547">Nucleotide-binding</keyword>
<evidence type="ECO:0000256" key="11">
    <source>
        <dbReference type="ARBA" id="ARBA00022840"/>
    </source>
</evidence>
<feature type="region of interest" description="Disordered" evidence="19">
    <location>
        <begin position="550"/>
        <end position="575"/>
    </location>
</feature>
<dbReference type="Gramene" id="ONI18606">
    <property type="protein sequence ID" value="ONI18606"/>
    <property type="gene ID" value="PRUPE_3G226200"/>
</dbReference>
<dbReference type="Pfam" id="PF08276">
    <property type="entry name" value="PAN_2"/>
    <property type="match status" value="1"/>
</dbReference>
<evidence type="ECO:0000256" key="17">
    <source>
        <dbReference type="ARBA" id="ARBA00047899"/>
    </source>
</evidence>
<evidence type="ECO:0000313" key="23">
    <source>
        <dbReference type="EMBL" id="ONI18606.1"/>
    </source>
</evidence>
<keyword evidence="5" id="KW-0808">Transferase</keyword>
<dbReference type="InterPro" id="IPR008271">
    <property type="entry name" value="Ser/Thr_kinase_AS"/>
</dbReference>
<sequence>MMKVGKPDAQITSEHEIQCRKACLNSCQCQAFSYAGVNSTSRDTATSLCWTWSSDLNNLEEEYDNGHNLSARVALSSLVTRWCYVHPGNFSSQVSSGGTNAVELGWELPLEPACTISADCRGWPHSTCSPASDRKKRCLCNANYQWSGFNLNCTQEGNLQQTPKSQIEEQPRRKVPVSPILIVVAVVTSGIFLACIVCVYIWRRKITKRQDKINRAQLDSERRVQELIDTGEFKEEDEKGIDVPFFDLQSILDATENFSNANKLGQGGYGPVYKGKFLGDQEIAVKRLSRASGQGLQEFKNEVVLIAKLQHRNLVRLKGYCIKGEEKILLYEYMPNKSLDFFIFDHTKSIFLNWEMRFNIILGIARGLLYLHQDSRLRIIHRDLKTSNILLDEEMNPKISDFGLARIVGGKETESNTNTVVGTYGYMSPEYALDGTFSVKSDAFSFGVVLLEIISGKKNTGFYQSQQTFSLISYAWRLWTKNEALELMDMTLDESCNKNQFIKCVNVGLLCVQEDPVDRPTMSNVLTMLDSEIAISPTPKQPAFLLSRGNYSSTASSSTKPETFAEISTSLEEGR</sequence>
<reference evidence="23 24" key="1">
    <citation type="journal article" date="2013" name="Nat. Genet.">
        <title>The high-quality draft genome of peach (Prunus persica) identifies unique patterns of genetic diversity, domestication and genome evolution.</title>
        <authorList>
            <consortium name="International Peach Genome Initiative"/>
            <person name="Verde I."/>
            <person name="Abbott A.G."/>
            <person name="Scalabrin S."/>
            <person name="Jung S."/>
            <person name="Shu S."/>
            <person name="Marroni F."/>
            <person name="Zhebentyayeva T."/>
            <person name="Dettori M.T."/>
            <person name="Grimwood J."/>
            <person name="Cattonaro F."/>
            <person name="Zuccolo A."/>
            <person name="Rossini L."/>
            <person name="Jenkins J."/>
            <person name="Vendramin E."/>
            <person name="Meisel L.A."/>
            <person name="Decroocq V."/>
            <person name="Sosinski B."/>
            <person name="Prochnik S."/>
            <person name="Mitros T."/>
            <person name="Policriti A."/>
            <person name="Cipriani G."/>
            <person name="Dondini L."/>
            <person name="Ficklin S."/>
            <person name="Goodstein D.M."/>
            <person name="Xuan P."/>
            <person name="Del Fabbro C."/>
            <person name="Aramini V."/>
            <person name="Copetti D."/>
            <person name="Gonzalez S."/>
            <person name="Horner D.S."/>
            <person name="Falchi R."/>
            <person name="Lucas S."/>
            <person name="Mica E."/>
            <person name="Maldonado J."/>
            <person name="Lazzari B."/>
            <person name="Bielenberg D."/>
            <person name="Pirona R."/>
            <person name="Miculan M."/>
            <person name="Barakat A."/>
            <person name="Testolin R."/>
            <person name="Stella A."/>
            <person name="Tartarini S."/>
            <person name="Tonutti P."/>
            <person name="Arus P."/>
            <person name="Orellana A."/>
            <person name="Wells C."/>
            <person name="Main D."/>
            <person name="Vizzotto G."/>
            <person name="Silva H."/>
            <person name="Salamini F."/>
            <person name="Schmutz J."/>
            <person name="Morgante M."/>
            <person name="Rokhsar D.S."/>
        </authorList>
    </citation>
    <scope>NUCLEOTIDE SEQUENCE [LARGE SCALE GENOMIC DNA]</scope>
    <source>
        <strain evidence="24">cv. Nemared</strain>
    </source>
</reference>
<evidence type="ECO:0000259" key="21">
    <source>
        <dbReference type="PROSITE" id="PS50011"/>
    </source>
</evidence>
<accession>A0A251Q458</accession>
<dbReference type="PANTHER" id="PTHR27002">
    <property type="entry name" value="RECEPTOR-LIKE SERINE/THREONINE-PROTEIN KINASE SD1-8"/>
    <property type="match status" value="1"/>
</dbReference>
<evidence type="ECO:0000256" key="5">
    <source>
        <dbReference type="ARBA" id="ARBA00022679"/>
    </source>
</evidence>
<keyword evidence="13 20" id="KW-0472">Membrane</keyword>
<evidence type="ECO:0000256" key="20">
    <source>
        <dbReference type="SAM" id="Phobius"/>
    </source>
</evidence>
<organism evidence="23 24">
    <name type="scientific">Prunus persica</name>
    <name type="common">Peach</name>
    <name type="synonym">Amygdalus persica</name>
    <dbReference type="NCBI Taxonomy" id="3760"/>
    <lineage>
        <taxon>Eukaryota</taxon>
        <taxon>Viridiplantae</taxon>
        <taxon>Streptophyta</taxon>
        <taxon>Embryophyta</taxon>
        <taxon>Tracheophyta</taxon>
        <taxon>Spermatophyta</taxon>
        <taxon>Magnoliopsida</taxon>
        <taxon>eudicotyledons</taxon>
        <taxon>Gunneridae</taxon>
        <taxon>Pentapetalae</taxon>
        <taxon>rosids</taxon>
        <taxon>fabids</taxon>
        <taxon>Rosales</taxon>
        <taxon>Rosaceae</taxon>
        <taxon>Amygdaloideae</taxon>
        <taxon>Amygdaleae</taxon>
        <taxon>Prunus</taxon>
    </lineage>
</organism>
<evidence type="ECO:0000256" key="18">
    <source>
        <dbReference type="ARBA" id="ARBA00048679"/>
    </source>
</evidence>
<keyword evidence="11" id="KW-0067">ATP-binding</keyword>
<dbReference type="InterPro" id="IPR001245">
    <property type="entry name" value="Ser-Thr/Tyr_kinase_cat_dom"/>
</dbReference>
<dbReference type="Gene3D" id="1.10.510.10">
    <property type="entry name" value="Transferase(Phosphotransferase) domain 1"/>
    <property type="match status" value="1"/>
</dbReference>
<evidence type="ECO:0000256" key="15">
    <source>
        <dbReference type="ARBA" id="ARBA00023170"/>
    </source>
</evidence>
<dbReference type="Gene3D" id="3.30.200.20">
    <property type="entry name" value="Phosphorylase Kinase, domain 1"/>
    <property type="match status" value="1"/>
</dbReference>
<name>A0A251Q458_PRUPE</name>
<dbReference type="PANTHER" id="PTHR27002:SF1111">
    <property type="entry name" value="NON-SPECIFIC SERINE_THREONINE PROTEIN KINASE"/>
    <property type="match status" value="1"/>
</dbReference>
<evidence type="ECO:0000256" key="1">
    <source>
        <dbReference type="ARBA" id="ARBA00004251"/>
    </source>
</evidence>
<gene>
    <name evidence="23" type="ORF">PRUPE_3G226200</name>
</gene>
<dbReference type="FunFam" id="1.10.510.10:FF:000060">
    <property type="entry name" value="G-type lectin S-receptor-like serine/threonine-protein kinase"/>
    <property type="match status" value="1"/>
</dbReference>
<evidence type="ECO:0000256" key="10">
    <source>
        <dbReference type="ARBA" id="ARBA00022777"/>
    </source>
</evidence>
<keyword evidence="10" id="KW-0418">Kinase</keyword>
<evidence type="ECO:0000313" key="24">
    <source>
        <dbReference type="Proteomes" id="UP000006882"/>
    </source>
</evidence>
<evidence type="ECO:0000256" key="7">
    <source>
        <dbReference type="ARBA" id="ARBA00022729"/>
    </source>
</evidence>
<keyword evidence="12 20" id="KW-1133">Transmembrane helix</keyword>
<dbReference type="InterPro" id="IPR003609">
    <property type="entry name" value="Pan_app"/>
</dbReference>
<keyword evidence="16" id="KW-0325">Glycoprotein</keyword>
<dbReference type="PROSITE" id="PS50948">
    <property type="entry name" value="PAN"/>
    <property type="match status" value="1"/>
</dbReference>
<dbReference type="AlphaFoldDB" id="A0A251Q458"/>
<feature type="domain" description="Protein kinase" evidence="21">
    <location>
        <begin position="258"/>
        <end position="544"/>
    </location>
</feature>
<comment type="subcellular location">
    <subcellularLocation>
        <location evidence="1">Cell membrane</location>
        <topology evidence="1">Single-pass type I membrane protein</topology>
    </subcellularLocation>
</comment>
<keyword evidence="8" id="KW-0430">Lectin</keyword>
<dbReference type="PROSITE" id="PS00108">
    <property type="entry name" value="PROTEIN_KINASE_ST"/>
    <property type="match status" value="1"/>
</dbReference>
<dbReference type="GO" id="GO:0006955">
    <property type="term" value="P:immune response"/>
    <property type="evidence" value="ECO:0000318"/>
    <property type="project" value="GO_Central"/>
</dbReference>
<dbReference type="InterPro" id="IPR011009">
    <property type="entry name" value="Kinase-like_dom_sf"/>
</dbReference>
<evidence type="ECO:0000256" key="3">
    <source>
        <dbReference type="ARBA" id="ARBA00022475"/>
    </source>
</evidence>
<feature type="transmembrane region" description="Helical" evidence="20">
    <location>
        <begin position="180"/>
        <end position="202"/>
    </location>
</feature>
<evidence type="ECO:0000256" key="19">
    <source>
        <dbReference type="SAM" id="MobiDB-lite"/>
    </source>
</evidence>
<keyword evidence="7" id="KW-0732">Signal</keyword>
<feature type="domain" description="Apple" evidence="22">
    <location>
        <begin position="1"/>
        <end position="74"/>
    </location>
</feature>
<dbReference type="EC" id="2.7.11.1" evidence="2"/>
<dbReference type="GO" id="GO:0005886">
    <property type="term" value="C:plasma membrane"/>
    <property type="evidence" value="ECO:0000318"/>
    <property type="project" value="GO_Central"/>
</dbReference>
<comment type="catalytic activity">
    <reaction evidence="18">
        <text>L-seryl-[protein] + ATP = O-phospho-L-seryl-[protein] + ADP + H(+)</text>
        <dbReference type="Rhea" id="RHEA:17989"/>
        <dbReference type="Rhea" id="RHEA-COMP:9863"/>
        <dbReference type="Rhea" id="RHEA-COMP:11604"/>
        <dbReference type="ChEBI" id="CHEBI:15378"/>
        <dbReference type="ChEBI" id="CHEBI:29999"/>
        <dbReference type="ChEBI" id="CHEBI:30616"/>
        <dbReference type="ChEBI" id="CHEBI:83421"/>
        <dbReference type="ChEBI" id="CHEBI:456216"/>
        <dbReference type="EC" id="2.7.11.1"/>
    </reaction>
</comment>
<dbReference type="CDD" id="cd14066">
    <property type="entry name" value="STKc_IRAK"/>
    <property type="match status" value="1"/>
</dbReference>
<dbReference type="GO" id="GO:0005524">
    <property type="term" value="F:ATP binding"/>
    <property type="evidence" value="ECO:0007669"/>
    <property type="project" value="UniProtKB-KW"/>
</dbReference>
<evidence type="ECO:0000256" key="16">
    <source>
        <dbReference type="ARBA" id="ARBA00023180"/>
    </source>
</evidence>
<keyword evidence="3" id="KW-1003">Cell membrane</keyword>
<evidence type="ECO:0000256" key="2">
    <source>
        <dbReference type="ARBA" id="ARBA00012513"/>
    </source>
</evidence>
<dbReference type="FunFam" id="3.30.200.20:FF:000330">
    <property type="entry name" value="G-type lectin S-receptor-like serine/threonine-protein kinase At4g03230"/>
    <property type="match status" value="1"/>
</dbReference>
<evidence type="ECO:0000256" key="8">
    <source>
        <dbReference type="ARBA" id="ARBA00022734"/>
    </source>
</evidence>
<protein>
    <recommendedName>
        <fullName evidence="2">non-specific serine/threonine protein kinase</fullName>
        <ecNumber evidence="2">2.7.11.1</ecNumber>
    </recommendedName>
</protein>
<dbReference type="GO" id="GO:0030246">
    <property type="term" value="F:carbohydrate binding"/>
    <property type="evidence" value="ECO:0007669"/>
    <property type="project" value="UniProtKB-KW"/>
</dbReference>
<dbReference type="EMBL" id="CM007653">
    <property type="protein sequence ID" value="ONI18606.1"/>
    <property type="molecule type" value="Genomic_DNA"/>
</dbReference>
<keyword evidence="15" id="KW-0675">Receptor</keyword>
<dbReference type="Pfam" id="PF07714">
    <property type="entry name" value="PK_Tyr_Ser-Thr"/>
    <property type="match status" value="1"/>
</dbReference>
<dbReference type="InterPro" id="IPR000719">
    <property type="entry name" value="Prot_kinase_dom"/>
</dbReference>
<keyword evidence="24" id="KW-1185">Reference proteome</keyword>
<dbReference type="SMART" id="SM00220">
    <property type="entry name" value="S_TKc"/>
    <property type="match status" value="1"/>
</dbReference>